<reference evidence="2" key="1">
    <citation type="submission" date="2021-06" db="EMBL/GenBank/DDBJ databases">
        <authorList>
            <person name="Kallberg Y."/>
            <person name="Tangrot J."/>
            <person name="Rosling A."/>
        </authorList>
    </citation>
    <scope>NUCLEOTIDE SEQUENCE</scope>
    <source>
        <strain evidence="2">IN212</strain>
    </source>
</reference>
<dbReference type="EMBL" id="CAJVPZ010003388">
    <property type="protein sequence ID" value="CAG8529507.1"/>
    <property type="molecule type" value="Genomic_DNA"/>
</dbReference>
<evidence type="ECO:0000313" key="3">
    <source>
        <dbReference type="Proteomes" id="UP000789396"/>
    </source>
</evidence>
<protein>
    <submittedName>
        <fullName evidence="2">2271_t:CDS:1</fullName>
    </submittedName>
</protein>
<keyword evidence="3" id="KW-1185">Reference proteome</keyword>
<sequence>MLNNDDESVNSNPELPELSEITVSQQEIGDKENNCKTVPTFQKIRNTRNNSWNNGD</sequence>
<gene>
    <name evidence="2" type="ORF">RFULGI_LOCUS3725</name>
</gene>
<feature type="region of interest" description="Disordered" evidence="1">
    <location>
        <begin position="25"/>
        <end position="56"/>
    </location>
</feature>
<dbReference type="Proteomes" id="UP000789396">
    <property type="component" value="Unassembled WGS sequence"/>
</dbReference>
<organism evidence="2 3">
    <name type="scientific">Racocetra fulgida</name>
    <dbReference type="NCBI Taxonomy" id="60492"/>
    <lineage>
        <taxon>Eukaryota</taxon>
        <taxon>Fungi</taxon>
        <taxon>Fungi incertae sedis</taxon>
        <taxon>Mucoromycota</taxon>
        <taxon>Glomeromycotina</taxon>
        <taxon>Glomeromycetes</taxon>
        <taxon>Diversisporales</taxon>
        <taxon>Gigasporaceae</taxon>
        <taxon>Racocetra</taxon>
    </lineage>
</organism>
<comment type="caution">
    <text evidence="2">The sequence shown here is derived from an EMBL/GenBank/DDBJ whole genome shotgun (WGS) entry which is preliminary data.</text>
</comment>
<dbReference type="AlphaFoldDB" id="A0A9N9AHV4"/>
<name>A0A9N9AHV4_9GLOM</name>
<accession>A0A9N9AHV4</accession>
<feature type="compositionally biased region" description="Polar residues" evidence="1">
    <location>
        <begin position="35"/>
        <end position="56"/>
    </location>
</feature>
<evidence type="ECO:0000256" key="1">
    <source>
        <dbReference type="SAM" id="MobiDB-lite"/>
    </source>
</evidence>
<proteinExistence type="predicted"/>
<evidence type="ECO:0000313" key="2">
    <source>
        <dbReference type="EMBL" id="CAG8529507.1"/>
    </source>
</evidence>